<dbReference type="EMBL" id="VLXZ01000007">
    <property type="protein sequence ID" value="TSB46237.1"/>
    <property type="molecule type" value="Genomic_DNA"/>
</dbReference>
<protein>
    <recommendedName>
        <fullName evidence="4">Pilus assembly protein PilO</fullName>
    </recommendedName>
</protein>
<name>A0A553ZXQ8_9BACI</name>
<feature type="transmembrane region" description="Helical" evidence="1">
    <location>
        <begin position="12"/>
        <end position="31"/>
    </location>
</feature>
<accession>A0A553ZXQ8</accession>
<dbReference type="RefSeq" id="WP_143849131.1">
    <property type="nucleotide sequence ID" value="NZ_VLXZ01000007.1"/>
</dbReference>
<gene>
    <name evidence="2" type="ORF">FN960_12820</name>
</gene>
<dbReference type="Proteomes" id="UP000318521">
    <property type="component" value="Unassembled WGS sequence"/>
</dbReference>
<evidence type="ECO:0008006" key="4">
    <source>
        <dbReference type="Google" id="ProtNLM"/>
    </source>
</evidence>
<keyword evidence="1" id="KW-0472">Membrane</keyword>
<proteinExistence type="predicted"/>
<organism evidence="2 3">
    <name type="scientific">Alkalicoccobacillus porphyridii</name>
    <dbReference type="NCBI Taxonomy" id="2597270"/>
    <lineage>
        <taxon>Bacteria</taxon>
        <taxon>Bacillati</taxon>
        <taxon>Bacillota</taxon>
        <taxon>Bacilli</taxon>
        <taxon>Bacillales</taxon>
        <taxon>Bacillaceae</taxon>
        <taxon>Alkalicoccobacillus</taxon>
    </lineage>
</organism>
<evidence type="ECO:0000313" key="3">
    <source>
        <dbReference type="Proteomes" id="UP000318521"/>
    </source>
</evidence>
<dbReference type="OrthoDB" id="2427034at2"/>
<dbReference type="PROSITE" id="PS51257">
    <property type="entry name" value="PROKAR_LIPOPROTEIN"/>
    <property type="match status" value="1"/>
</dbReference>
<keyword evidence="1" id="KW-1133">Transmembrane helix</keyword>
<evidence type="ECO:0000256" key="1">
    <source>
        <dbReference type="SAM" id="Phobius"/>
    </source>
</evidence>
<dbReference type="AlphaFoldDB" id="A0A553ZXQ8"/>
<comment type="caution">
    <text evidence="2">The sequence shown here is derived from an EMBL/GenBank/DDBJ whole genome shotgun (WGS) entry which is preliminary data.</text>
</comment>
<keyword evidence="1" id="KW-0812">Transmembrane</keyword>
<reference evidence="2 3" key="1">
    <citation type="submission" date="2019-07" db="EMBL/GenBank/DDBJ databases">
        <authorList>
            <person name="Park Y.J."/>
            <person name="Jeong S.E."/>
            <person name="Jung H.S."/>
        </authorList>
    </citation>
    <scope>NUCLEOTIDE SEQUENCE [LARGE SCALE GENOMIC DNA]</scope>
    <source>
        <strain evidence="3">P16(2019)</strain>
    </source>
</reference>
<sequence>MRIYMTKQRWLMMIAVIGFIIAGCVLSYWQFIKPAQSRLVSAQDDVAIAQLELEAASNQDEVEVTDPSPLSSTALQQRLPVVPLEDEVILAFAQAEAVADVEIIQVNYQGNQNFPTSNRVMTFNEEEDELIEEANVDLEEDEPTVEVETEPIIDSTLIADWTIPHVEPIQALVQLRTSNYRGIAQFIQELEQFPRMLSIDSISYDSFKEQQDAGVEDEVVTEYFDFYVMVSSFYYPSLAETLSETAPFRSYPDSSEKEDPLYPR</sequence>
<evidence type="ECO:0000313" key="2">
    <source>
        <dbReference type="EMBL" id="TSB46237.1"/>
    </source>
</evidence>
<keyword evidence="3" id="KW-1185">Reference proteome</keyword>